<dbReference type="Gene3D" id="1.10.750.20">
    <property type="entry name" value="SOCS box"/>
    <property type="match status" value="1"/>
</dbReference>
<comment type="pathway">
    <text evidence="1">Protein modification; protein ubiquitination.</text>
</comment>
<dbReference type="SUPFAM" id="SSF158235">
    <property type="entry name" value="SOCS box-like"/>
    <property type="match status" value="1"/>
</dbReference>
<organism evidence="7 8">
    <name type="scientific">Pelobates cultripes</name>
    <name type="common">Western spadefoot toad</name>
    <dbReference type="NCBI Taxonomy" id="61616"/>
    <lineage>
        <taxon>Eukaryota</taxon>
        <taxon>Metazoa</taxon>
        <taxon>Chordata</taxon>
        <taxon>Craniata</taxon>
        <taxon>Vertebrata</taxon>
        <taxon>Euteleostomi</taxon>
        <taxon>Amphibia</taxon>
        <taxon>Batrachia</taxon>
        <taxon>Anura</taxon>
        <taxon>Pelobatoidea</taxon>
        <taxon>Pelobatidae</taxon>
        <taxon>Pelobates</taxon>
    </lineage>
</organism>
<dbReference type="PROSITE" id="PS50088">
    <property type="entry name" value="ANK_REPEAT"/>
    <property type="match status" value="5"/>
</dbReference>
<dbReference type="InterPro" id="IPR002110">
    <property type="entry name" value="Ankyrin_rpt"/>
</dbReference>
<name>A0AAD1VWF9_PELCU</name>
<protein>
    <submittedName>
        <fullName evidence="7">Ankyrin repeat and SOCS box 3 isoform X1</fullName>
    </submittedName>
</protein>
<feature type="repeat" description="ANK" evidence="4">
    <location>
        <begin position="276"/>
        <end position="308"/>
    </location>
</feature>
<evidence type="ECO:0000256" key="1">
    <source>
        <dbReference type="ARBA" id="ARBA00004906"/>
    </source>
</evidence>
<dbReference type="InterPro" id="IPR001496">
    <property type="entry name" value="SOCS_box"/>
</dbReference>
<keyword evidence="8" id="KW-1185">Reference proteome</keyword>
<dbReference type="InterPro" id="IPR036770">
    <property type="entry name" value="Ankyrin_rpt-contain_sf"/>
</dbReference>
<dbReference type="Pfam" id="PF12796">
    <property type="entry name" value="Ank_2"/>
    <property type="match status" value="2"/>
</dbReference>
<proteinExistence type="predicted"/>
<evidence type="ECO:0000256" key="2">
    <source>
        <dbReference type="ARBA" id="ARBA00022737"/>
    </source>
</evidence>
<evidence type="ECO:0000313" key="7">
    <source>
        <dbReference type="EMBL" id="CAH2255127.1"/>
    </source>
</evidence>
<dbReference type="EMBL" id="OW240913">
    <property type="protein sequence ID" value="CAH2255127.1"/>
    <property type="molecule type" value="Genomic_DNA"/>
</dbReference>
<reference evidence="7" key="1">
    <citation type="submission" date="2022-03" db="EMBL/GenBank/DDBJ databases">
        <authorList>
            <person name="Alioto T."/>
            <person name="Alioto T."/>
            <person name="Gomez Garrido J."/>
        </authorList>
    </citation>
    <scope>NUCLEOTIDE SEQUENCE</scope>
</reference>
<feature type="region of interest" description="Disordered" evidence="5">
    <location>
        <begin position="37"/>
        <end position="67"/>
    </location>
</feature>
<dbReference type="PROSITE" id="PS50225">
    <property type="entry name" value="SOCS"/>
    <property type="match status" value="1"/>
</dbReference>
<dbReference type="SUPFAM" id="SSF48403">
    <property type="entry name" value="Ankyrin repeat"/>
    <property type="match status" value="1"/>
</dbReference>
<dbReference type="PROSITE" id="PS50297">
    <property type="entry name" value="ANK_REP_REGION"/>
    <property type="match status" value="5"/>
</dbReference>
<dbReference type="PANTHER" id="PTHR24141:SF1">
    <property type="entry name" value="2-5A-DEPENDENT RIBONUCLEASE"/>
    <property type="match status" value="1"/>
</dbReference>
<dbReference type="Proteomes" id="UP001295444">
    <property type="component" value="Chromosome 02"/>
</dbReference>
<dbReference type="PRINTS" id="PR01415">
    <property type="entry name" value="ANKYRIN"/>
</dbReference>
<keyword evidence="2" id="KW-0677">Repeat</keyword>
<dbReference type="SMART" id="SM00969">
    <property type="entry name" value="SOCS_box"/>
    <property type="match status" value="1"/>
</dbReference>
<feature type="domain" description="SOCS box" evidence="6">
    <location>
        <begin position="586"/>
        <end position="632"/>
    </location>
</feature>
<dbReference type="GO" id="GO:0006396">
    <property type="term" value="P:RNA processing"/>
    <property type="evidence" value="ECO:0007669"/>
    <property type="project" value="TreeGrafter"/>
</dbReference>
<evidence type="ECO:0000256" key="4">
    <source>
        <dbReference type="PROSITE-ProRule" id="PRU00023"/>
    </source>
</evidence>
<dbReference type="Pfam" id="PF07525">
    <property type="entry name" value="SOCS_box"/>
    <property type="match status" value="1"/>
</dbReference>
<dbReference type="Pfam" id="PF00023">
    <property type="entry name" value="Ank"/>
    <property type="match status" value="1"/>
</dbReference>
<dbReference type="PANTHER" id="PTHR24141">
    <property type="entry name" value="2-5A-DEPENDENT RIBONUCLEASE"/>
    <property type="match status" value="1"/>
</dbReference>
<accession>A0AAD1VWF9</accession>
<gene>
    <name evidence="7" type="ORF">PECUL_23A035784</name>
</gene>
<sequence length="656" mass="73238">MVASQHAPVPTVTQTLLRPPEALTNGRLCSMYPGTPLTHTLPRPQEALTNGRPSSMLPGPPAPTNSRPYSIFSKSRPLQAPTNSRLYSMLMGPPVIDVSPAPCRLQPMAASADTEHHGISTGRALTSREVEMDFSEAYTDRCSSVGHAARRGDIKSLKKLIKKGYSVDVSDNRGWMPIHEAASSNSRRCLQLLINSAPSSSYIKSKTFEGETALHLAAKSGSLSCMQLLLQVGAEMNDVTNEEITPLFLAVESGHKDVVKLLIKHKANINGPHSCSGWNPLHQASLMERTDIMQMLLESGVDKECEDDFGITPVFIAAQYGKYDSLSMLILHGANVNCQAKDKATPLFIAAQEGHEKCAELLLAKGADPNLFCNDESWQLAIHAAAQMGRSEILSLLLPVTDRICDTGKDNVSPVYSAVYGGHKGCLQILLMGGYSPEAQESPQFECKTPMCLVFQRRTFEMVPLLLKYGFRLSSVYLLKCLECSNFPLFRFFLSQLCPLLSKEEACKLRSYELQENYKEWLPYLLLAGFNPLNLLHFEWIRSVNDDILNFTLEFTNWKRLTPAVDQILSTHANSSTWIPPKHFDSIPSLAHLCRLRIRSILNTGRLRLHDCIRQLVLPVCLEAFLHYSEVLKMYGIMWREPSQDNELENFNEELE</sequence>
<feature type="repeat" description="ANK" evidence="4">
    <location>
        <begin position="309"/>
        <end position="341"/>
    </location>
</feature>
<feature type="repeat" description="ANK" evidence="4">
    <location>
        <begin position="342"/>
        <end position="374"/>
    </location>
</feature>
<keyword evidence="3 4" id="KW-0040">ANK repeat</keyword>
<dbReference type="GO" id="GO:0003723">
    <property type="term" value="F:RNA binding"/>
    <property type="evidence" value="ECO:0007669"/>
    <property type="project" value="TreeGrafter"/>
</dbReference>
<dbReference type="SMART" id="SM00248">
    <property type="entry name" value="ANK"/>
    <property type="match status" value="10"/>
</dbReference>
<feature type="repeat" description="ANK" evidence="4">
    <location>
        <begin position="209"/>
        <end position="241"/>
    </location>
</feature>
<evidence type="ECO:0000313" key="8">
    <source>
        <dbReference type="Proteomes" id="UP001295444"/>
    </source>
</evidence>
<evidence type="ECO:0000256" key="3">
    <source>
        <dbReference type="ARBA" id="ARBA00023043"/>
    </source>
</evidence>
<dbReference type="GO" id="GO:0035556">
    <property type="term" value="P:intracellular signal transduction"/>
    <property type="evidence" value="ECO:0007669"/>
    <property type="project" value="InterPro"/>
</dbReference>
<feature type="repeat" description="ANK" evidence="4">
    <location>
        <begin position="242"/>
        <end position="274"/>
    </location>
</feature>
<evidence type="ECO:0000256" key="5">
    <source>
        <dbReference type="SAM" id="MobiDB-lite"/>
    </source>
</evidence>
<evidence type="ECO:0000259" key="6">
    <source>
        <dbReference type="PROSITE" id="PS50225"/>
    </source>
</evidence>
<dbReference type="GO" id="GO:0004540">
    <property type="term" value="F:RNA nuclease activity"/>
    <property type="evidence" value="ECO:0007669"/>
    <property type="project" value="TreeGrafter"/>
</dbReference>
<dbReference type="AlphaFoldDB" id="A0AAD1VWF9"/>
<dbReference type="Gene3D" id="1.25.40.20">
    <property type="entry name" value="Ankyrin repeat-containing domain"/>
    <property type="match status" value="2"/>
</dbReference>
<dbReference type="InterPro" id="IPR036036">
    <property type="entry name" value="SOCS_box-like_dom_sf"/>
</dbReference>